<dbReference type="SUPFAM" id="SSF47336">
    <property type="entry name" value="ACP-like"/>
    <property type="match status" value="1"/>
</dbReference>
<name>A0A1G1V6J4_9BACT</name>
<dbReference type="InterPro" id="IPR036736">
    <property type="entry name" value="ACP-like_sf"/>
</dbReference>
<reference evidence="1 2" key="1">
    <citation type="journal article" date="2016" name="Nat. Commun.">
        <title>Thousands of microbial genomes shed light on interconnected biogeochemical processes in an aquifer system.</title>
        <authorList>
            <person name="Anantharaman K."/>
            <person name="Brown C.T."/>
            <person name="Hug L.A."/>
            <person name="Sharon I."/>
            <person name="Castelle C.J."/>
            <person name="Probst A.J."/>
            <person name="Thomas B.C."/>
            <person name="Singh A."/>
            <person name="Wilkins M.J."/>
            <person name="Karaoz U."/>
            <person name="Brodie E.L."/>
            <person name="Williams K.H."/>
            <person name="Hubbard S.S."/>
            <person name="Banfield J.F."/>
        </authorList>
    </citation>
    <scope>NUCLEOTIDE SEQUENCE [LARGE SCALE GENOMIC DNA]</scope>
</reference>
<dbReference type="EMBL" id="MHBZ01000025">
    <property type="protein sequence ID" value="OGY11024.1"/>
    <property type="molecule type" value="Genomic_DNA"/>
</dbReference>
<dbReference type="STRING" id="1797516.A3D26_03865"/>
<gene>
    <name evidence="1" type="ORF">A3D26_03865</name>
</gene>
<sequence length="122" mass="13459">MDPDWLKVQAPKLVEPEITLPVNWLGVFNQLVSGALRGKVKLDENIIVTPAFVLKEKLDSLDIVEVIMTVEEMFGLDGIPDDAANAISSVGDVVDYICYHRQIRGDRSEWTPNASAPIVQVA</sequence>
<organism evidence="1 2">
    <name type="scientific">Candidatus Blackburnbacteria bacterium RIFCSPHIGHO2_02_FULL_44_20</name>
    <dbReference type="NCBI Taxonomy" id="1797516"/>
    <lineage>
        <taxon>Bacteria</taxon>
        <taxon>Candidatus Blackburniibacteriota</taxon>
    </lineage>
</organism>
<dbReference type="Gene3D" id="1.10.1200.10">
    <property type="entry name" value="ACP-like"/>
    <property type="match status" value="1"/>
</dbReference>
<proteinExistence type="predicted"/>
<protein>
    <submittedName>
        <fullName evidence="1">Uncharacterized protein</fullName>
    </submittedName>
</protein>
<dbReference type="AlphaFoldDB" id="A0A1G1V6J4"/>
<evidence type="ECO:0000313" key="1">
    <source>
        <dbReference type="EMBL" id="OGY11024.1"/>
    </source>
</evidence>
<dbReference type="Proteomes" id="UP000178319">
    <property type="component" value="Unassembled WGS sequence"/>
</dbReference>
<comment type="caution">
    <text evidence="1">The sequence shown here is derived from an EMBL/GenBank/DDBJ whole genome shotgun (WGS) entry which is preliminary data.</text>
</comment>
<accession>A0A1G1V6J4</accession>
<evidence type="ECO:0000313" key="2">
    <source>
        <dbReference type="Proteomes" id="UP000178319"/>
    </source>
</evidence>